<gene>
    <name evidence="2" type="ORF">BD311DRAFT_832767</name>
</gene>
<dbReference type="EMBL" id="ML143626">
    <property type="protein sequence ID" value="TBU21308.1"/>
    <property type="molecule type" value="Genomic_DNA"/>
</dbReference>
<organism evidence="2">
    <name type="scientific">Dichomitus squalens</name>
    <dbReference type="NCBI Taxonomy" id="114155"/>
    <lineage>
        <taxon>Eukaryota</taxon>
        <taxon>Fungi</taxon>
        <taxon>Dikarya</taxon>
        <taxon>Basidiomycota</taxon>
        <taxon>Agaricomycotina</taxon>
        <taxon>Agaricomycetes</taxon>
        <taxon>Polyporales</taxon>
        <taxon>Polyporaceae</taxon>
        <taxon>Dichomitus</taxon>
    </lineage>
</organism>
<reference evidence="2" key="1">
    <citation type="submission" date="2019-01" db="EMBL/GenBank/DDBJ databases">
        <title>Draft genome sequences of three monokaryotic isolates of the white-rot basidiomycete fungus Dichomitus squalens.</title>
        <authorList>
            <consortium name="DOE Joint Genome Institute"/>
            <person name="Lopez S.C."/>
            <person name="Andreopoulos B."/>
            <person name="Pangilinan J."/>
            <person name="Lipzen A."/>
            <person name="Riley R."/>
            <person name="Ahrendt S."/>
            <person name="Ng V."/>
            <person name="Barry K."/>
            <person name="Daum C."/>
            <person name="Grigoriev I.V."/>
            <person name="Hilden K.S."/>
            <person name="Makela M.R."/>
            <person name="de Vries R.P."/>
        </authorList>
    </citation>
    <scope>NUCLEOTIDE SEQUENCE [LARGE SCALE GENOMIC DNA]</scope>
    <source>
        <strain evidence="2">OM18370.1</strain>
    </source>
</reference>
<protein>
    <submittedName>
        <fullName evidence="2">Uncharacterized protein</fullName>
    </submittedName>
</protein>
<feature type="compositionally biased region" description="Polar residues" evidence="1">
    <location>
        <begin position="123"/>
        <end position="137"/>
    </location>
</feature>
<dbReference type="Proteomes" id="UP000292957">
    <property type="component" value="Unassembled WGS sequence"/>
</dbReference>
<name>A0A4Q9M5J9_9APHY</name>
<evidence type="ECO:0000313" key="2">
    <source>
        <dbReference type="EMBL" id="TBU21308.1"/>
    </source>
</evidence>
<dbReference type="OrthoDB" id="3190515at2759"/>
<accession>A0A4Q9M5J9</accession>
<dbReference type="AlphaFoldDB" id="A0A4Q9M5J9"/>
<feature type="region of interest" description="Disordered" evidence="1">
    <location>
        <begin position="117"/>
        <end position="137"/>
    </location>
</feature>
<proteinExistence type="predicted"/>
<sequence length="223" mass="24797">MLDSAPIAEPRAVAPSLRDNQLARKYALLAPKGKATALNILEVARWHGNQDSEMRTSLDHKERVTWMKHNWEKHAPPPGGHSMWSPTALVMEEYVRSHASPHIMDTVPENGVILPPSPPSFVDTRSPTPSPYSWNTPRHSLEAAISRKRASYDAQASFGPHVDHGGGSMELDSWRSSDNYKSSRHGGGDSAYSSLYIITSRGASPNSSRKRLRDFARFGDRWS</sequence>
<evidence type="ECO:0000256" key="1">
    <source>
        <dbReference type="SAM" id="MobiDB-lite"/>
    </source>
</evidence>